<evidence type="ECO:0008006" key="3">
    <source>
        <dbReference type="Google" id="ProtNLM"/>
    </source>
</evidence>
<proteinExistence type="predicted"/>
<protein>
    <recommendedName>
        <fullName evidence="3">DUF1351 domain-containing protein</fullName>
    </recommendedName>
</protein>
<dbReference type="Pfam" id="PF07083">
    <property type="entry name" value="DUF1351"/>
    <property type="match status" value="1"/>
</dbReference>
<accession>A0A5C6M676</accession>
<dbReference type="Proteomes" id="UP000321659">
    <property type="component" value="Unassembled WGS sequence"/>
</dbReference>
<name>A0A5C6M676_9LACO</name>
<reference evidence="1 2" key="1">
    <citation type="submission" date="2019-04" db="EMBL/GenBank/DDBJ databases">
        <title>In vitro growth and metabolic characteristics of meat-borne Lactobacillus algidus strains.</title>
        <authorList>
            <person name="Sade E."/>
            <person name="Per J."/>
            <person name="Tytti H."/>
            <person name="Johanna B.K."/>
        </authorList>
    </citation>
    <scope>NUCLEOTIDE SEQUENCE [LARGE SCALE GENOMIC DNA]</scope>
    <source>
        <strain evidence="1 2">LTS37-1</strain>
    </source>
</reference>
<dbReference type="RefSeq" id="WP_146303420.1">
    <property type="nucleotide sequence ID" value="NZ_JANXKU010000004.1"/>
</dbReference>
<evidence type="ECO:0000313" key="1">
    <source>
        <dbReference type="EMBL" id="TWW10128.1"/>
    </source>
</evidence>
<dbReference type="InterPro" id="IPR009785">
    <property type="entry name" value="Prophage_Lj928_Orf309"/>
</dbReference>
<gene>
    <name evidence="1" type="ORF">LABALGLTS371_16100</name>
</gene>
<dbReference type="AlphaFoldDB" id="A0A5C6M676"/>
<comment type="caution">
    <text evidence="1">The sequence shown here is derived from an EMBL/GenBank/DDBJ whole genome shotgun (WGS) entry which is preliminary data.</text>
</comment>
<dbReference type="EMBL" id="SRRQ01000024">
    <property type="protein sequence ID" value="TWW10128.1"/>
    <property type="molecule type" value="Genomic_DNA"/>
</dbReference>
<sequence length="297" mass="33715">MVSELVSTEDLQFSVDFETSKITIANEDKLLKIANLYASRYADIVVSPETEKDVKKIRAEMKKVVKATDDKRKEIKREYNKPLVEFEQKVKAINAVINNVIDPIDKGLKELEKVEREKRRDEVIAIVEETAKAYDVNPESVEIKAAWLNKSISVLQKTKEISFDVKLISDAKQRLEQDISSIESYSKAVNIESFGWIEQVKQGANVADVMNRINLAVKAKKEQQIKKQAQEEAKSAIEALQVETVNNTNVNVETGEIMPDSINTYLITIESTQKDFAAVTRILYESGLDFKIKEVNK</sequence>
<organism evidence="1 2">
    <name type="scientific">Dellaglioa algida</name>
    <dbReference type="NCBI Taxonomy" id="105612"/>
    <lineage>
        <taxon>Bacteria</taxon>
        <taxon>Bacillati</taxon>
        <taxon>Bacillota</taxon>
        <taxon>Bacilli</taxon>
        <taxon>Lactobacillales</taxon>
        <taxon>Lactobacillaceae</taxon>
        <taxon>Dellaglioa</taxon>
    </lineage>
</organism>
<evidence type="ECO:0000313" key="2">
    <source>
        <dbReference type="Proteomes" id="UP000321659"/>
    </source>
</evidence>